<evidence type="ECO:0000256" key="3">
    <source>
        <dbReference type="ARBA" id="ARBA00022692"/>
    </source>
</evidence>
<feature type="transmembrane region" description="Helical" evidence="6">
    <location>
        <begin position="92"/>
        <end position="115"/>
    </location>
</feature>
<comment type="subcellular location">
    <subcellularLocation>
        <location evidence="1">Membrane</location>
        <topology evidence="1">Multi-pass membrane protein</topology>
    </subcellularLocation>
</comment>
<dbReference type="OrthoDB" id="10048380at2759"/>
<gene>
    <name evidence="7" type="ORF">BCR44DRAFT_72579</name>
</gene>
<evidence type="ECO:0008006" key="9">
    <source>
        <dbReference type="Google" id="ProtNLM"/>
    </source>
</evidence>
<keyword evidence="8" id="KW-1185">Reference proteome</keyword>
<dbReference type="Proteomes" id="UP000193411">
    <property type="component" value="Unassembled WGS sequence"/>
</dbReference>
<reference evidence="7 8" key="1">
    <citation type="submission" date="2016-07" db="EMBL/GenBank/DDBJ databases">
        <title>Pervasive Adenine N6-methylation of Active Genes in Fungi.</title>
        <authorList>
            <consortium name="DOE Joint Genome Institute"/>
            <person name="Mondo S.J."/>
            <person name="Dannebaum R.O."/>
            <person name="Kuo R.C."/>
            <person name="Labutti K."/>
            <person name="Haridas S."/>
            <person name="Kuo A."/>
            <person name="Salamov A."/>
            <person name="Ahrendt S.R."/>
            <person name="Lipzen A."/>
            <person name="Sullivan W."/>
            <person name="Andreopoulos W.B."/>
            <person name="Clum A."/>
            <person name="Lindquist E."/>
            <person name="Daum C."/>
            <person name="Ramamoorthy G.K."/>
            <person name="Gryganskyi A."/>
            <person name="Culley D."/>
            <person name="Magnuson J.K."/>
            <person name="James T.Y."/>
            <person name="O'Malley M.A."/>
            <person name="Stajich J.E."/>
            <person name="Spatafora J.W."/>
            <person name="Visel A."/>
            <person name="Grigoriev I.V."/>
        </authorList>
    </citation>
    <scope>NUCLEOTIDE SEQUENCE [LARGE SCALE GENOMIC DNA]</scope>
    <source>
        <strain evidence="7 8">PL171</strain>
    </source>
</reference>
<feature type="transmembrane region" description="Helical" evidence="6">
    <location>
        <begin position="63"/>
        <end position="86"/>
    </location>
</feature>
<organism evidence="7 8">
    <name type="scientific">Catenaria anguillulae PL171</name>
    <dbReference type="NCBI Taxonomy" id="765915"/>
    <lineage>
        <taxon>Eukaryota</taxon>
        <taxon>Fungi</taxon>
        <taxon>Fungi incertae sedis</taxon>
        <taxon>Blastocladiomycota</taxon>
        <taxon>Blastocladiomycetes</taxon>
        <taxon>Blastocladiales</taxon>
        <taxon>Catenariaceae</taxon>
        <taxon>Catenaria</taxon>
    </lineage>
</organism>
<evidence type="ECO:0000256" key="1">
    <source>
        <dbReference type="ARBA" id="ARBA00004141"/>
    </source>
</evidence>
<evidence type="ECO:0000256" key="2">
    <source>
        <dbReference type="ARBA" id="ARBA00007743"/>
    </source>
</evidence>
<name>A0A1Y2HV11_9FUNG</name>
<evidence type="ECO:0000256" key="6">
    <source>
        <dbReference type="SAM" id="Phobius"/>
    </source>
</evidence>
<comment type="similarity">
    <text evidence="2">Belongs to the TMEM134/TMEM230 family.</text>
</comment>
<protein>
    <recommendedName>
        <fullName evidence="9">Transmembrane protein 230</fullName>
    </recommendedName>
</protein>
<dbReference type="Pfam" id="PF05915">
    <property type="entry name" value="TMEM_230_134"/>
    <property type="match status" value="1"/>
</dbReference>
<evidence type="ECO:0000313" key="8">
    <source>
        <dbReference type="Proteomes" id="UP000193411"/>
    </source>
</evidence>
<dbReference type="PANTHER" id="PTHR13558:SF1">
    <property type="entry name" value="TRANSMEMBRANE PROTEIN 134"/>
    <property type="match status" value="1"/>
</dbReference>
<evidence type="ECO:0000256" key="4">
    <source>
        <dbReference type="ARBA" id="ARBA00022989"/>
    </source>
</evidence>
<accession>A0A1Y2HV11</accession>
<dbReference type="InterPro" id="IPR008590">
    <property type="entry name" value="TMEM_230/134"/>
</dbReference>
<evidence type="ECO:0000256" key="5">
    <source>
        <dbReference type="ARBA" id="ARBA00023136"/>
    </source>
</evidence>
<keyword evidence="4 6" id="KW-1133">Transmembrane helix</keyword>
<proteinExistence type="inferred from homology"/>
<evidence type="ECO:0000313" key="7">
    <source>
        <dbReference type="EMBL" id="ORZ38446.1"/>
    </source>
</evidence>
<dbReference type="InterPro" id="IPR039714">
    <property type="entry name" value="TMEM134"/>
</dbReference>
<comment type="caution">
    <text evidence="7">The sequence shown here is derived from an EMBL/GenBank/DDBJ whole genome shotgun (WGS) entry which is preliminary data.</text>
</comment>
<keyword evidence="5 6" id="KW-0472">Membrane</keyword>
<dbReference type="PANTHER" id="PTHR13558">
    <property type="entry name" value="TRANSMEMBRANE PROTEIN 134"/>
    <property type="match status" value="1"/>
</dbReference>
<dbReference type="GO" id="GO:0016020">
    <property type="term" value="C:membrane"/>
    <property type="evidence" value="ECO:0007669"/>
    <property type="project" value="UniProtKB-SubCell"/>
</dbReference>
<sequence length="133" mass="14556">MSSQTLGASPSLFSVSGMHKFVTAVLFGASQDSYQSLIDDDDIKVDPALPAWKNPLIWRYPRTICAAFTLMFIGLMFVFVFIGNVVADPSRALVFGLVALFTFLPGSYVSTYIYLSLSGASGYKMKTLPSFDK</sequence>
<keyword evidence="3 6" id="KW-0812">Transmembrane</keyword>
<dbReference type="AlphaFoldDB" id="A0A1Y2HV11"/>
<dbReference type="EMBL" id="MCFL01000008">
    <property type="protein sequence ID" value="ORZ38446.1"/>
    <property type="molecule type" value="Genomic_DNA"/>
</dbReference>